<accession>A0A5J4ZA95</accession>
<organism evidence="2 3">
    <name type="scientific">Porphyridium purpureum</name>
    <name type="common">Red alga</name>
    <name type="synonym">Porphyridium cruentum</name>
    <dbReference type="NCBI Taxonomy" id="35688"/>
    <lineage>
        <taxon>Eukaryota</taxon>
        <taxon>Rhodophyta</taxon>
        <taxon>Bangiophyceae</taxon>
        <taxon>Porphyridiales</taxon>
        <taxon>Porphyridiaceae</taxon>
        <taxon>Porphyridium</taxon>
    </lineage>
</organism>
<comment type="caution">
    <text evidence="2">The sequence shown here is derived from an EMBL/GenBank/DDBJ whole genome shotgun (WGS) entry which is preliminary data.</text>
</comment>
<evidence type="ECO:0000313" key="2">
    <source>
        <dbReference type="EMBL" id="KAA8499673.1"/>
    </source>
</evidence>
<proteinExistence type="evidence at protein level"/>
<dbReference type="SMART" id="SM00554">
    <property type="entry name" value="FAS1"/>
    <property type="match status" value="1"/>
</dbReference>
<evidence type="ECO:0000259" key="1">
    <source>
        <dbReference type="PROSITE" id="PS50213"/>
    </source>
</evidence>
<reference evidence="5 6" key="3">
    <citation type="journal article" date="2023" name="Nature">
        <title>In situ structure of the red algal phycobilisome-PSII-PSI-LHC megacomplex.</title>
        <authorList>
            <person name="You X."/>
            <person name="Zhang X."/>
            <person name="Cheng J."/>
            <person name="Xiao Y."/>
            <person name="Ma J."/>
            <person name="Sun S."/>
            <person name="Zhang X."/>
            <person name="Wang H.W."/>
            <person name="Sui S.F."/>
        </authorList>
    </citation>
    <scope>STRUCTURE BY ELECTRON MICROSCOPY (3.30 ANGSTROMS)</scope>
</reference>
<dbReference type="Proteomes" id="UP000324585">
    <property type="component" value="Unassembled WGS sequence"/>
</dbReference>
<dbReference type="PROSITE" id="PS50213">
    <property type="entry name" value="FAS1"/>
    <property type="match status" value="1"/>
</dbReference>
<gene>
    <name evidence="2" type="ORF">FVE85_7258</name>
</gene>
<dbReference type="PDB" id="7EZX">
    <property type="method" value="EM"/>
    <property type="resolution" value="3.00 A"/>
    <property type="chains" value="4P/bP=1-253"/>
</dbReference>
<protein>
    <recommendedName>
        <fullName evidence="1">FAS1 domain-containing protein</fullName>
    </recommendedName>
</protein>
<evidence type="ECO:0007829" key="6">
    <source>
        <dbReference type="PDB" id="7Y5E"/>
    </source>
</evidence>
<name>A0A5J4ZA95_PORPP</name>
<keyword evidence="3" id="KW-1185">Reference proteome</keyword>
<evidence type="ECO:0007829" key="4">
    <source>
        <dbReference type="PDB" id="7EZX"/>
    </source>
</evidence>
<dbReference type="SUPFAM" id="SSF82153">
    <property type="entry name" value="FAS1 domain"/>
    <property type="match status" value="1"/>
</dbReference>
<dbReference type="InterPro" id="IPR050904">
    <property type="entry name" value="Adhesion/Biosynth-related"/>
</dbReference>
<dbReference type="Pfam" id="PF02469">
    <property type="entry name" value="Fasciclin"/>
    <property type="match status" value="1"/>
</dbReference>
<sequence>MAGFVASTGAVLRKQQVDAAPVCERASSRARAVAPLSMARTAYPYTGSGYGSAGVPYGQDTYGYKATTAKSITETAAQAGVFNTFVKLLNESGVEKLVEQAGPYTVFAPTDDAFAALLEPHSFNKLATLLRPENNDALRKVLMHHVIPGAFTSASLMDRAVTVKSLAGEPISIMGLNKLVTAGTAKVVRADVPCANGCIIHAVSSVIIPPNYVPVPQPTKPVFPRSVIAEIAKLPTPRQALGLDPAPSKIVKY</sequence>
<dbReference type="PDB" id="7Y5E">
    <property type="method" value="EM"/>
    <property type="resolution" value="3.30 A"/>
    <property type="chains" value="43/b3=1-253"/>
</dbReference>
<dbReference type="PDB" id="7Y7A">
    <property type="method" value="EM"/>
    <property type="resolution" value="4.30 A"/>
    <property type="chains" value="4B/4d/bB/bd=1-253"/>
</dbReference>
<dbReference type="Gene3D" id="2.30.180.10">
    <property type="entry name" value="FAS1 domain"/>
    <property type="match status" value="1"/>
</dbReference>
<dbReference type="InterPro" id="IPR000782">
    <property type="entry name" value="FAS1_domain"/>
</dbReference>
<evidence type="ECO:0000313" key="3">
    <source>
        <dbReference type="Proteomes" id="UP000324585"/>
    </source>
</evidence>
<dbReference type="FunFam" id="2.30.180.10:FF:000032">
    <property type="entry name" value="Fasciclin domain-containing protein, putative"/>
    <property type="match status" value="1"/>
</dbReference>
<dbReference type="EMBL" id="VRMN01000001">
    <property type="protein sequence ID" value="KAA8499673.1"/>
    <property type="molecule type" value="Genomic_DNA"/>
</dbReference>
<keyword evidence="4 5" id="KW-0002">3D-structure</keyword>
<evidence type="ECO:0007829" key="5">
    <source>
        <dbReference type="PDB" id="7Y4L"/>
    </source>
</evidence>
<feature type="domain" description="FAS1" evidence="1">
    <location>
        <begin position="69"/>
        <end position="207"/>
    </location>
</feature>
<dbReference type="EMDB" id="EMD-33658"/>
<dbReference type="OMA" id="CANGCII"/>
<dbReference type="OrthoDB" id="286301at2759"/>
<dbReference type="EMDB" id="EMD-31393"/>
<dbReference type="PANTHER" id="PTHR10900">
    <property type="entry name" value="PERIOSTIN-RELATED"/>
    <property type="match status" value="1"/>
</dbReference>
<dbReference type="EMDB" id="EMD-33618"/>
<dbReference type="AlphaFoldDB" id="A0A5J4ZA95"/>
<reference evidence="3" key="1">
    <citation type="journal article" date="2019" name="Nat. Commun.">
        <title>Expansion of phycobilisome linker gene families in mesophilic red algae.</title>
        <authorList>
            <person name="Lee J."/>
            <person name="Kim D."/>
            <person name="Bhattacharya D."/>
            <person name="Yoon H.S."/>
        </authorList>
    </citation>
    <scope>NUCLEOTIDE SEQUENCE [LARGE SCALE GENOMIC DNA]</scope>
    <source>
        <strain evidence="3">CCMP 1328</strain>
    </source>
</reference>
<reference evidence="4" key="2">
    <citation type="journal article" date="2023" name="Commun. Biol.">
        <title>The structural basis for light acclimation in phycobilisome light harvesting systems systems in Porphyridium purpureum.</title>
        <authorList>
            <person name="Dodson E.J."/>
            <person name="Ma J."/>
            <person name="Suissa Szlejf M."/>
            <person name="Maroudas-Sklare N."/>
            <person name="Paltiel Y."/>
            <person name="Adir N."/>
            <person name="Sun S."/>
            <person name="Sui S.F."/>
            <person name="Keren N."/>
        </authorList>
    </citation>
    <scope>STRUCTURE BY ELECTRON MICROSCOPY (3.00 ANGSTROMS)</scope>
</reference>
<dbReference type="InterPro" id="IPR036378">
    <property type="entry name" value="FAS1_dom_sf"/>
</dbReference>
<dbReference type="PANTHER" id="PTHR10900:SF77">
    <property type="entry name" value="FI19380P1"/>
    <property type="match status" value="1"/>
</dbReference>
<dbReference type="PDB" id="7Y4L">
    <property type="method" value="EM"/>
    <property type="resolution" value="3.30 A"/>
    <property type="chains" value="43/b3=1-253"/>
</dbReference>